<sequence length="670" mass="73403">MRIVLAPLIILVVDSAAAGNKVLKEAVATAAGGAGMGVESAQDAMAESMKNYDLKAMELTPMEGKALDIAGRAVTGNWGHTFARKAAALRSFSQIGVSGLEKFAKGLKNGGMKWPIYQIGEDRRSEMVESAKGPSPSKDGLSGADPSKSYQSIEDYHAAYKERSLSPIDVAEVVYNRMKELNETFHFMREYADYNEIIRAAQASHDRFRAGNPLSLLDGIPFIVKDEMSAQGFVELLGTNPYNPKNPRLRIFAARNDPVIQALLDAGAILFGTSVMHEYGISPVGYNIWHQGPKNAFNREYFTGGSSSGSATGVALGLFLFAIGFDGGGSVRIPSSWSGVVGYISTFGTVRYENSETEIFTTIHCGPITANVADAAIVMSVIAKTQHTGTHFYDQLYLDKFGAVMPPLTFSALYEEQDYTIGYDPAWVHDSEPAVYQLFDEVATWLRSQEGITIDGNFVMTNWKQQALAHTLTIASEFAVAHRNDNLDILEPNTKLSLALGKEVKPRTIAAAEKVKQWASEQWMEQFEKMDVVITPAMAMPAQPIKEGIDTYGFFDGTLVSKMLKYIWPSNLLGFPSVVVTLKNEEESGLPIGIQVICRPFEDDKCLAVAKKIEEKYSGTRSHPKEWTGDLSNIKEGWVDVMKEAFAWKDNRDGIQQSAPVGQNEGAVEA</sequence>
<dbReference type="PROSITE" id="PS00571">
    <property type="entry name" value="AMIDASES"/>
    <property type="match status" value="1"/>
</dbReference>
<dbReference type="Gene3D" id="3.90.1300.10">
    <property type="entry name" value="Amidase signature (AS) domain"/>
    <property type="match status" value="1"/>
</dbReference>
<protein>
    <recommendedName>
        <fullName evidence="4">Amidase domain-containing protein</fullName>
    </recommendedName>
</protein>
<feature type="chain" id="PRO_5029873657" description="Amidase domain-containing protein" evidence="3">
    <location>
        <begin position="20"/>
        <end position="670"/>
    </location>
</feature>
<comment type="caution">
    <text evidence="5">The sequence shown here is derived from an EMBL/GenBank/DDBJ whole genome shotgun (WGS) entry which is preliminary data.</text>
</comment>
<accession>A0A7J6L5J6</accession>
<proteinExistence type="inferred from homology"/>
<dbReference type="InterPro" id="IPR000120">
    <property type="entry name" value="Amidase"/>
</dbReference>
<dbReference type="Proteomes" id="UP000591131">
    <property type="component" value="Unassembled WGS sequence"/>
</dbReference>
<feature type="region of interest" description="Disordered" evidence="2">
    <location>
        <begin position="125"/>
        <end position="147"/>
    </location>
</feature>
<dbReference type="InterPro" id="IPR020556">
    <property type="entry name" value="Amidase_CS"/>
</dbReference>
<evidence type="ECO:0000259" key="4">
    <source>
        <dbReference type="Pfam" id="PF01425"/>
    </source>
</evidence>
<evidence type="ECO:0000256" key="2">
    <source>
        <dbReference type="SAM" id="MobiDB-lite"/>
    </source>
</evidence>
<reference evidence="5 6" key="1">
    <citation type="submission" date="2020-04" db="EMBL/GenBank/DDBJ databases">
        <title>Perkinsus chesapeaki whole genome sequence.</title>
        <authorList>
            <person name="Bogema D.R."/>
        </authorList>
    </citation>
    <scope>NUCLEOTIDE SEQUENCE [LARGE SCALE GENOMIC DNA]</scope>
    <source>
        <strain evidence="5">ATCC PRA-425</strain>
    </source>
</reference>
<dbReference type="SUPFAM" id="SSF75304">
    <property type="entry name" value="Amidase signature (AS) enzymes"/>
    <property type="match status" value="1"/>
</dbReference>
<dbReference type="InterPro" id="IPR036928">
    <property type="entry name" value="AS_sf"/>
</dbReference>
<dbReference type="PANTHER" id="PTHR11895">
    <property type="entry name" value="TRANSAMIDASE"/>
    <property type="match status" value="1"/>
</dbReference>
<feature type="signal peptide" evidence="3">
    <location>
        <begin position="1"/>
        <end position="19"/>
    </location>
</feature>
<dbReference type="InterPro" id="IPR023631">
    <property type="entry name" value="Amidase_dom"/>
</dbReference>
<name>A0A7J6L5J6_PERCH</name>
<gene>
    <name evidence="5" type="ORF">FOL47_009964</name>
</gene>
<evidence type="ECO:0000313" key="6">
    <source>
        <dbReference type="Proteomes" id="UP000591131"/>
    </source>
</evidence>
<feature type="domain" description="Amidase" evidence="4">
    <location>
        <begin position="170"/>
        <end position="607"/>
    </location>
</feature>
<evidence type="ECO:0000313" key="5">
    <source>
        <dbReference type="EMBL" id="KAF4654474.1"/>
    </source>
</evidence>
<evidence type="ECO:0000256" key="3">
    <source>
        <dbReference type="SAM" id="SignalP"/>
    </source>
</evidence>
<dbReference type="OrthoDB" id="566138at2759"/>
<keyword evidence="3" id="KW-0732">Signal</keyword>
<dbReference type="Pfam" id="PF01425">
    <property type="entry name" value="Amidase"/>
    <property type="match status" value="1"/>
</dbReference>
<evidence type="ECO:0000256" key="1">
    <source>
        <dbReference type="ARBA" id="ARBA00009199"/>
    </source>
</evidence>
<dbReference type="AlphaFoldDB" id="A0A7J6L5J6"/>
<organism evidence="5 6">
    <name type="scientific">Perkinsus chesapeaki</name>
    <name type="common">Clam parasite</name>
    <name type="synonym">Perkinsus andrewsi</name>
    <dbReference type="NCBI Taxonomy" id="330153"/>
    <lineage>
        <taxon>Eukaryota</taxon>
        <taxon>Sar</taxon>
        <taxon>Alveolata</taxon>
        <taxon>Perkinsozoa</taxon>
        <taxon>Perkinsea</taxon>
        <taxon>Perkinsida</taxon>
        <taxon>Perkinsidae</taxon>
        <taxon>Perkinsus</taxon>
    </lineage>
</organism>
<dbReference type="PANTHER" id="PTHR11895:SF67">
    <property type="entry name" value="AMIDASE DOMAIN-CONTAINING PROTEIN"/>
    <property type="match status" value="1"/>
</dbReference>
<keyword evidence="6" id="KW-1185">Reference proteome</keyword>
<dbReference type="GO" id="GO:0003824">
    <property type="term" value="F:catalytic activity"/>
    <property type="evidence" value="ECO:0007669"/>
    <property type="project" value="InterPro"/>
</dbReference>
<dbReference type="EMBL" id="JAAPAO010000731">
    <property type="protein sequence ID" value="KAF4654474.1"/>
    <property type="molecule type" value="Genomic_DNA"/>
</dbReference>
<comment type="similarity">
    <text evidence="1">Belongs to the amidase family.</text>
</comment>